<name>A0AAV3UE39_9EURY</name>
<gene>
    <name evidence="3" type="ORF">GCM10025751_13670</name>
</gene>
<dbReference type="AlphaFoldDB" id="A0AAV3UE39"/>
<sequence length="463" mass="49705">MLSLTAAGLVGSSTAIAASDDVVLTEYDADSSVNWDTDAWPQVGYDNGRTSYNAAASGPTGELSVSWKFGEESFSGQIPIVADGTVYTIQGAPLYGVQKLYALSSDDGTERWVAELKGDYEQNAKDDDAPRYTYDMRSTAVADGTVYTSRLDRTEVFDAENGDRLWTVETGGNNIAVTDELLVVDSPLLSDGNHEVGHRVVALSREDGSVEWTYNFRGRGPTTLDPTLDIVVADGSVYALYDAVDPEEKKVLRSISLDSGEEEWSREATSLEGDMVATASELYVSLGNALLVLDPKTGDEKWTNDSEYAVKAVGDGTAYCTDGNVVTAFDAASGAEQWRVETNRRGSARIVHDELVVAGDVLYYTITKDDTVNDKPAVRDVETGELLGRYELPETADRDDGLLDATNYLAPAGEKLYTVSDDALVAFCDKSDDESDGVDSDDGDDSGGGEGGDGSDEDEFDDC</sequence>
<feature type="domain" description="Pyrrolo-quinoline quinone repeat" evidence="2">
    <location>
        <begin position="66"/>
        <end position="304"/>
    </location>
</feature>
<comment type="caution">
    <text evidence="3">The sequence shown here is derived from an EMBL/GenBank/DDBJ whole genome shotgun (WGS) entry which is preliminary data.</text>
</comment>
<evidence type="ECO:0000313" key="3">
    <source>
        <dbReference type="EMBL" id="GAA5045556.1"/>
    </source>
</evidence>
<dbReference type="Gene3D" id="2.40.10.480">
    <property type="match status" value="1"/>
</dbReference>
<dbReference type="EMBL" id="BAABKX010000001">
    <property type="protein sequence ID" value="GAA5045556.1"/>
    <property type="molecule type" value="Genomic_DNA"/>
</dbReference>
<proteinExistence type="predicted"/>
<feature type="region of interest" description="Disordered" evidence="1">
    <location>
        <begin position="430"/>
        <end position="463"/>
    </location>
</feature>
<feature type="compositionally biased region" description="Acidic residues" evidence="1">
    <location>
        <begin position="431"/>
        <end position="463"/>
    </location>
</feature>
<reference evidence="3 4" key="1">
    <citation type="journal article" date="2019" name="Int. J. Syst. Evol. Microbiol.">
        <title>The Global Catalogue of Microorganisms (GCM) 10K type strain sequencing project: providing services to taxonomists for standard genome sequencing and annotation.</title>
        <authorList>
            <consortium name="The Broad Institute Genomics Platform"/>
            <consortium name="The Broad Institute Genome Sequencing Center for Infectious Disease"/>
            <person name="Wu L."/>
            <person name="Ma J."/>
        </authorList>
    </citation>
    <scope>NUCLEOTIDE SEQUENCE [LARGE SCALE GENOMIC DNA]</scope>
    <source>
        <strain evidence="3 4">JCM 17504</strain>
    </source>
</reference>
<dbReference type="SUPFAM" id="SSF50998">
    <property type="entry name" value="Quinoprotein alcohol dehydrogenase-like"/>
    <property type="match status" value="1"/>
</dbReference>
<dbReference type="InterPro" id="IPR011047">
    <property type="entry name" value="Quinoprotein_ADH-like_sf"/>
</dbReference>
<dbReference type="PANTHER" id="PTHR34512">
    <property type="entry name" value="CELL SURFACE PROTEIN"/>
    <property type="match status" value="1"/>
</dbReference>
<evidence type="ECO:0000259" key="2">
    <source>
        <dbReference type="Pfam" id="PF13360"/>
    </source>
</evidence>
<evidence type="ECO:0000256" key="1">
    <source>
        <dbReference type="SAM" id="MobiDB-lite"/>
    </source>
</evidence>
<dbReference type="InterPro" id="IPR015943">
    <property type="entry name" value="WD40/YVTN_repeat-like_dom_sf"/>
</dbReference>
<organism evidence="3 4">
    <name type="scientific">Haladaptatus pallidirubidus</name>
    <dbReference type="NCBI Taxonomy" id="1008152"/>
    <lineage>
        <taxon>Archaea</taxon>
        <taxon>Methanobacteriati</taxon>
        <taxon>Methanobacteriota</taxon>
        <taxon>Stenosarchaea group</taxon>
        <taxon>Halobacteria</taxon>
        <taxon>Halobacteriales</taxon>
        <taxon>Haladaptataceae</taxon>
        <taxon>Haladaptatus</taxon>
    </lineage>
</organism>
<keyword evidence="4" id="KW-1185">Reference proteome</keyword>
<dbReference type="PANTHER" id="PTHR34512:SF30">
    <property type="entry name" value="OUTER MEMBRANE PROTEIN ASSEMBLY FACTOR BAMB"/>
    <property type="match status" value="1"/>
</dbReference>
<dbReference type="InterPro" id="IPR018391">
    <property type="entry name" value="PQQ_b-propeller_rpt"/>
</dbReference>
<dbReference type="SMART" id="SM00564">
    <property type="entry name" value="PQQ"/>
    <property type="match status" value="6"/>
</dbReference>
<dbReference type="Proteomes" id="UP001501729">
    <property type="component" value="Unassembled WGS sequence"/>
</dbReference>
<protein>
    <recommendedName>
        <fullName evidence="2">Pyrrolo-quinoline quinone repeat domain-containing protein</fullName>
    </recommendedName>
</protein>
<evidence type="ECO:0000313" key="4">
    <source>
        <dbReference type="Proteomes" id="UP001501729"/>
    </source>
</evidence>
<dbReference type="Pfam" id="PF13360">
    <property type="entry name" value="PQQ_2"/>
    <property type="match status" value="1"/>
</dbReference>
<dbReference type="Gene3D" id="2.140.10.10">
    <property type="entry name" value="Quinoprotein alcohol dehydrogenase-like superfamily"/>
    <property type="match status" value="1"/>
</dbReference>
<dbReference type="Gene3D" id="2.130.10.10">
    <property type="entry name" value="YVTN repeat-like/Quinoprotein amine dehydrogenase"/>
    <property type="match status" value="1"/>
</dbReference>
<dbReference type="InterPro" id="IPR002372">
    <property type="entry name" value="PQQ_rpt_dom"/>
</dbReference>
<accession>A0AAV3UE39</accession>